<protein>
    <submittedName>
        <fullName evidence="3">DUF5009 domain-containing protein</fullName>
    </submittedName>
</protein>
<accession>A0ABP3VUV7</accession>
<feature type="transmembrane region" description="Helical" evidence="1">
    <location>
        <begin position="210"/>
        <end position="226"/>
    </location>
</feature>
<keyword evidence="1" id="KW-0812">Transmembrane</keyword>
<feature type="transmembrane region" description="Helical" evidence="1">
    <location>
        <begin position="156"/>
        <end position="175"/>
    </location>
</feature>
<organism evidence="3 4">
    <name type="scientific">Ideonella azotifigens</name>
    <dbReference type="NCBI Taxonomy" id="513160"/>
    <lineage>
        <taxon>Bacteria</taxon>
        <taxon>Pseudomonadati</taxon>
        <taxon>Pseudomonadota</taxon>
        <taxon>Betaproteobacteria</taxon>
        <taxon>Burkholderiales</taxon>
        <taxon>Sphaerotilaceae</taxon>
        <taxon>Ideonella</taxon>
    </lineage>
</organism>
<feature type="transmembrane region" description="Helical" evidence="1">
    <location>
        <begin position="95"/>
        <end position="119"/>
    </location>
</feature>
<feature type="transmembrane region" description="Helical" evidence="1">
    <location>
        <begin position="262"/>
        <end position="282"/>
    </location>
</feature>
<dbReference type="PANTHER" id="PTHR31061:SF24">
    <property type="entry name" value="LD22376P"/>
    <property type="match status" value="1"/>
</dbReference>
<keyword evidence="4" id="KW-1185">Reference proteome</keyword>
<sequence length="370" mass="40256">MSGTTHPGGLISHPPMQRPNPRLASIDALRGWAVAAMILVNNPGDWGHVWWPLEHAEWHGCTPTDLIFPGFLFIVGVSLAFATGPKRDRGETAGLAGALWWRAMRIVLLGLVLHAVAHWAMDTRAFRPFGVLQRIGLCFGLTGSVAVLLPRRRWPWLFIALLLGYGALLLAPGGLQTGSNAEARVDSWLLGRHAYQWDAATGLAFDPEGPVGPLGALATTLLGLIAGETLRRGALQRLWTLALIALMLGALGSLVWPWNKSLWTPSFVLWAGGWATLALAFFHRLIDRQGLPPLGQSFGINAITAYAGAWLMTCLLEGTGWGAKLYASGFAWMTPWTGPLWPSHLWALAGVAVWWAVAKLMQRRGWVVTI</sequence>
<keyword evidence="1" id="KW-0472">Membrane</keyword>
<reference evidence="4" key="1">
    <citation type="journal article" date="2019" name="Int. J. Syst. Evol. Microbiol.">
        <title>The Global Catalogue of Microorganisms (GCM) 10K type strain sequencing project: providing services to taxonomists for standard genome sequencing and annotation.</title>
        <authorList>
            <consortium name="The Broad Institute Genomics Platform"/>
            <consortium name="The Broad Institute Genome Sequencing Center for Infectious Disease"/>
            <person name="Wu L."/>
            <person name="Ma J."/>
        </authorList>
    </citation>
    <scope>NUCLEOTIDE SEQUENCE [LARGE SCALE GENOMIC DNA]</scope>
    <source>
        <strain evidence="4">JCM 15503</strain>
    </source>
</reference>
<evidence type="ECO:0000259" key="2">
    <source>
        <dbReference type="Pfam" id="PF07786"/>
    </source>
</evidence>
<comment type="caution">
    <text evidence="3">The sequence shown here is derived from an EMBL/GenBank/DDBJ whole genome shotgun (WGS) entry which is preliminary data.</text>
</comment>
<name>A0ABP3VUV7_9BURK</name>
<evidence type="ECO:0000256" key="1">
    <source>
        <dbReference type="SAM" id="Phobius"/>
    </source>
</evidence>
<feature type="transmembrane region" description="Helical" evidence="1">
    <location>
        <begin position="303"/>
        <end position="323"/>
    </location>
</feature>
<evidence type="ECO:0000313" key="4">
    <source>
        <dbReference type="Proteomes" id="UP001500279"/>
    </source>
</evidence>
<dbReference type="EMBL" id="BAAAEW010000044">
    <property type="protein sequence ID" value="GAA0766618.1"/>
    <property type="molecule type" value="Genomic_DNA"/>
</dbReference>
<gene>
    <name evidence="3" type="ORF">GCM10009107_54860</name>
</gene>
<dbReference type="Proteomes" id="UP001500279">
    <property type="component" value="Unassembled WGS sequence"/>
</dbReference>
<feature type="transmembrane region" description="Helical" evidence="1">
    <location>
        <begin position="66"/>
        <end position="83"/>
    </location>
</feature>
<feature type="transmembrane region" description="Helical" evidence="1">
    <location>
        <begin position="343"/>
        <end position="361"/>
    </location>
</feature>
<keyword evidence="1" id="KW-1133">Transmembrane helix</keyword>
<evidence type="ECO:0000313" key="3">
    <source>
        <dbReference type="EMBL" id="GAA0766618.1"/>
    </source>
</evidence>
<proteinExistence type="predicted"/>
<dbReference type="Pfam" id="PF07786">
    <property type="entry name" value="HGSNAT_cat"/>
    <property type="match status" value="1"/>
</dbReference>
<dbReference type="PANTHER" id="PTHR31061">
    <property type="entry name" value="LD22376P"/>
    <property type="match status" value="1"/>
</dbReference>
<feature type="transmembrane region" description="Helical" evidence="1">
    <location>
        <begin position="131"/>
        <end position="149"/>
    </location>
</feature>
<feature type="domain" description="Heparan-alpha-glucosaminide N-acetyltransferase catalytic" evidence="2">
    <location>
        <begin position="22"/>
        <end position="165"/>
    </location>
</feature>
<dbReference type="InterPro" id="IPR012429">
    <property type="entry name" value="HGSNAT_cat"/>
</dbReference>
<feature type="transmembrane region" description="Helical" evidence="1">
    <location>
        <begin position="238"/>
        <end position="256"/>
    </location>
</feature>